<comment type="cofactor">
    <cofactor evidence="1 8">
        <name>heme</name>
        <dbReference type="ChEBI" id="CHEBI:30413"/>
    </cofactor>
</comment>
<dbReference type="GO" id="GO:0005506">
    <property type="term" value="F:iron ion binding"/>
    <property type="evidence" value="ECO:0007669"/>
    <property type="project" value="InterPro"/>
</dbReference>
<dbReference type="GO" id="GO:0020037">
    <property type="term" value="F:heme binding"/>
    <property type="evidence" value="ECO:0007669"/>
    <property type="project" value="InterPro"/>
</dbReference>
<keyword evidence="7 9" id="KW-0503">Monooxygenase</keyword>
<comment type="similarity">
    <text evidence="3 9">Belongs to the cytochrome P450 family.</text>
</comment>
<dbReference type="InterPro" id="IPR002403">
    <property type="entry name" value="Cyt_P450_E_grp-IV"/>
</dbReference>
<dbReference type="PRINTS" id="PR00465">
    <property type="entry name" value="EP450IV"/>
</dbReference>
<evidence type="ECO:0000256" key="2">
    <source>
        <dbReference type="ARBA" id="ARBA00003690"/>
    </source>
</evidence>
<dbReference type="AlphaFoldDB" id="A0A1I7X009"/>
<comment type="function">
    <text evidence="2">May be involved in the metabolism of insect hormones and in the breakdown of synthetic insecticides.</text>
</comment>
<dbReference type="WBParaSite" id="Hba_10773">
    <property type="protein sequence ID" value="Hba_10773"/>
    <property type="gene ID" value="Hba_10773"/>
</dbReference>
<dbReference type="PANTHER" id="PTHR24291">
    <property type="entry name" value="CYTOCHROME P450 FAMILY 4"/>
    <property type="match status" value="1"/>
</dbReference>
<dbReference type="GO" id="GO:0004497">
    <property type="term" value="F:monooxygenase activity"/>
    <property type="evidence" value="ECO:0007669"/>
    <property type="project" value="UniProtKB-KW"/>
</dbReference>
<keyword evidence="9" id="KW-0560">Oxidoreductase</keyword>
<dbReference type="InterPro" id="IPR036396">
    <property type="entry name" value="Cyt_P450_sf"/>
</dbReference>
<keyword evidence="6 8" id="KW-0408">Iron</keyword>
<dbReference type="InterPro" id="IPR001128">
    <property type="entry name" value="Cyt_P450"/>
</dbReference>
<reference evidence="11" key="1">
    <citation type="submission" date="2016-11" db="UniProtKB">
        <authorList>
            <consortium name="WormBaseParasite"/>
        </authorList>
    </citation>
    <scope>IDENTIFICATION</scope>
</reference>
<evidence type="ECO:0000256" key="5">
    <source>
        <dbReference type="ARBA" id="ARBA00022723"/>
    </source>
</evidence>
<evidence type="ECO:0000256" key="9">
    <source>
        <dbReference type="RuleBase" id="RU000461"/>
    </source>
</evidence>
<sequence>MRFGYHLYIIFCGYLVSILLKNDILYRTTLPIIGNYLLPAGSQVNISPIILHYNEEVYPDPHYYNPDRFLPENISKRHAYDYIPFSAGLRNCIGQKFALYEEKVMVSWLLRRFSNYVQNQWKVSNSNVEMKMVTGDQRDVRIAKKHIV</sequence>
<dbReference type="InterPro" id="IPR017972">
    <property type="entry name" value="Cyt_P450_CS"/>
</dbReference>
<evidence type="ECO:0000256" key="6">
    <source>
        <dbReference type="ARBA" id="ARBA00023004"/>
    </source>
</evidence>
<dbReference type="Proteomes" id="UP000095283">
    <property type="component" value="Unplaced"/>
</dbReference>
<dbReference type="InterPro" id="IPR050196">
    <property type="entry name" value="Cytochrome_P450_Monoox"/>
</dbReference>
<proteinExistence type="inferred from homology"/>
<dbReference type="PROSITE" id="PS00086">
    <property type="entry name" value="CYTOCHROME_P450"/>
    <property type="match status" value="1"/>
</dbReference>
<name>A0A1I7X009_HETBA</name>
<dbReference type="PANTHER" id="PTHR24291:SF130">
    <property type="entry name" value="CYTOCHROME P450 FAMILY"/>
    <property type="match status" value="1"/>
</dbReference>
<evidence type="ECO:0000256" key="3">
    <source>
        <dbReference type="ARBA" id="ARBA00010617"/>
    </source>
</evidence>
<protein>
    <submittedName>
        <fullName evidence="11">Cytochrome P450</fullName>
    </submittedName>
</protein>
<dbReference type="Pfam" id="PF00067">
    <property type="entry name" value="p450"/>
    <property type="match status" value="1"/>
</dbReference>
<evidence type="ECO:0000256" key="8">
    <source>
        <dbReference type="PIRSR" id="PIRSR602403-1"/>
    </source>
</evidence>
<evidence type="ECO:0000313" key="11">
    <source>
        <dbReference type="WBParaSite" id="Hba_10773"/>
    </source>
</evidence>
<keyword evidence="4 8" id="KW-0349">Heme</keyword>
<dbReference type="GO" id="GO:0016705">
    <property type="term" value="F:oxidoreductase activity, acting on paired donors, with incorporation or reduction of molecular oxygen"/>
    <property type="evidence" value="ECO:0007669"/>
    <property type="project" value="InterPro"/>
</dbReference>
<keyword evidence="5 8" id="KW-0479">Metal-binding</keyword>
<evidence type="ECO:0000313" key="10">
    <source>
        <dbReference type="Proteomes" id="UP000095283"/>
    </source>
</evidence>
<dbReference type="Gene3D" id="1.10.630.10">
    <property type="entry name" value="Cytochrome P450"/>
    <property type="match status" value="1"/>
</dbReference>
<dbReference type="GO" id="GO:0005789">
    <property type="term" value="C:endoplasmic reticulum membrane"/>
    <property type="evidence" value="ECO:0007669"/>
    <property type="project" value="UniProtKB-SubCell"/>
</dbReference>
<keyword evidence="10" id="KW-1185">Reference proteome</keyword>
<dbReference type="SUPFAM" id="SSF48264">
    <property type="entry name" value="Cytochrome P450"/>
    <property type="match status" value="1"/>
</dbReference>
<evidence type="ECO:0000256" key="4">
    <source>
        <dbReference type="ARBA" id="ARBA00022617"/>
    </source>
</evidence>
<accession>A0A1I7X009</accession>
<feature type="binding site" description="axial binding residue" evidence="8">
    <location>
        <position position="92"/>
    </location>
    <ligand>
        <name>heme</name>
        <dbReference type="ChEBI" id="CHEBI:30413"/>
    </ligand>
    <ligandPart>
        <name>Fe</name>
        <dbReference type="ChEBI" id="CHEBI:18248"/>
    </ligandPart>
</feature>
<evidence type="ECO:0000256" key="7">
    <source>
        <dbReference type="ARBA" id="ARBA00023033"/>
    </source>
</evidence>
<evidence type="ECO:0000256" key="1">
    <source>
        <dbReference type="ARBA" id="ARBA00001971"/>
    </source>
</evidence>
<organism evidence="10 11">
    <name type="scientific">Heterorhabditis bacteriophora</name>
    <name type="common">Entomopathogenic nematode worm</name>
    <dbReference type="NCBI Taxonomy" id="37862"/>
    <lineage>
        <taxon>Eukaryota</taxon>
        <taxon>Metazoa</taxon>
        <taxon>Ecdysozoa</taxon>
        <taxon>Nematoda</taxon>
        <taxon>Chromadorea</taxon>
        <taxon>Rhabditida</taxon>
        <taxon>Rhabditina</taxon>
        <taxon>Rhabditomorpha</taxon>
        <taxon>Strongyloidea</taxon>
        <taxon>Heterorhabditidae</taxon>
        <taxon>Heterorhabditis</taxon>
    </lineage>
</organism>